<evidence type="ECO:0000259" key="2">
    <source>
        <dbReference type="PROSITE" id="PS50076"/>
    </source>
</evidence>
<feature type="region of interest" description="Disordered" evidence="1">
    <location>
        <begin position="79"/>
        <end position="98"/>
    </location>
</feature>
<dbReference type="Pfam" id="PF00226">
    <property type="entry name" value="DnaJ"/>
    <property type="match status" value="1"/>
</dbReference>
<dbReference type="AlphaFoldDB" id="A0A6J5ZN19"/>
<evidence type="ECO:0000256" key="1">
    <source>
        <dbReference type="SAM" id="MobiDB-lite"/>
    </source>
</evidence>
<dbReference type="Gene3D" id="1.10.287.110">
    <property type="entry name" value="DnaJ domain"/>
    <property type="match status" value="1"/>
</dbReference>
<dbReference type="InterPro" id="IPR050817">
    <property type="entry name" value="DjlA_DnaK_co-chaperone"/>
</dbReference>
<organism evidence="3">
    <name type="scientific">freshwater metagenome</name>
    <dbReference type="NCBI Taxonomy" id="449393"/>
    <lineage>
        <taxon>unclassified sequences</taxon>
        <taxon>metagenomes</taxon>
        <taxon>ecological metagenomes</taxon>
    </lineage>
</organism>
<evidence type="ECO:0000313" key="3">
    <source>
        <dbReference type="EMBL" id="CAB4342746.1"/>
    </source>
</evidence>
<dbReference type="EMBL" id="CAFBRD010000014">
    <property type="protein sequence ID" value="CAB5075069.1"/>
    <property type="molecule type" value="Genomic_DNA"/>
</dbReference>
<dbReference type="InterPro" id="IPR036869">
    <property type="entry name" value="J_dom_sf"/>
</dbReference>
<dbReference type="EMBL" id="CAESAL010000038">
    <property type="protein sequence ID" value="CAB4342746.1"/>
    <property type="molecule type" value="Genomic_DNA"/>
</dbReference>
<dbReference type="EMBL" id="CAEZXY010000096">
    <property type="protein sequence ID" value="CAB4719643.1"/>
    <property type="molecule type" value="Genomic_DNA"/>
</dbReference>
<gene>
    <name evidence="4" type="ORF">UFOPK1762_00808</name>
    <name evidence="5" type="ORF">UFOPK2624_01610</name>
    <name evidence="6" type="ORF">UFOPK2969_01715</name>
    <name evidence="3" type="ORF">UFOPK3331_01151</name>
    <name evidence="7" type="ORF">UFOPK4371_00426</name>
</gene>
<dbReference type="PANTHER" id="PTHR24074">
    <property type="entry name" value="CO-CHAPERONE PROTEIN DJLA"/>
    <property type="match status" value="1"/>
</dbReference>
<dbReference type="PRINTS" id="PR00625">
    <property type="entry name" value="JDOMAIN"/>
</dbReference>
<protein>
    <submittedName>
        <fullName evidence="3">Unannotated protein</fullName>
    </submittedName>
</protein>
<name>A0A6J5ZN19_9ZZZZ</name>
<dbReference type="EMBL" id="CAEZTY010000023">
    <property type="protein sequence ID" value="CAB4583403.1"/>
    <property type="molecule type" value="Genomic_DNA"/>
</dbReference>
<evidence type="ECO:0000313" key="5">
    <source>
        <dbReference type="EMBL" id="CAB4719643.1"/>
    </source>
</evidence>
<reference evidence="3" key="1">
    <citation type="submission" date="2020-05" db="EMBL/GenBank/DDBJ databases">
        <authorList>
            <person name="Chiriac C."/>
            <person name="Salcher M."/>
            <person name="Ghai R."/>
            <person name="Kavagutti S V."/>
        </authorList>
    </citation>
    <scope>NUCLEOTIDE SEQUENCE</scope>
</reference>
<sequence length="214" mass="22951">MAELNYYETLGVSRNADRESIRKAYIAIARASHPDRQALEGKQRSVAEARIRAVNTAWNVLSDPTKRRNYDLTLPDRVRNVAPQSTRPDLSDRRPPPPSGILVPASTAVLWKWLPVAFAVLIGVGLIVGSAYATSQDGPKSSSNSLSVPQIFTKGSCVVVTPGPSGKVALVVTCDKLSSGAIDSVLETPRPCPPPTTEYQLFDGKTTLCLVAAP</sequence>
<dbReference type="PROSITE" id="PS50076">
    <property type="entry name" value="DNAJ_2"/>
    <property type="match status" value="1"/>
</dbReference>
<proteinExistence type="predicted"/>
<accession>A0A6J5ZN19</accession>
<dbReference type="InterPro" id="IPR001623">
    <property type="entry name" value="DnaJ_domain"/>
</dbReference>
<dbReference type="SUPFAM" id="SSF46565">
    <property type="entry name" value="Chaperone J-domain"/>
    <property type="match status" value="1"/>
</dbReference>
<dbReference type="EMBL" id="CAFAAD010000191">
    <property type="protein sequence ID" value="CAB4805601.1"/>
    <property type="molecule type" value="Genomic_DNA"/>
</dbReference>
<dbReference type="SMART" id="SM00271">
    <property type="entry name" value="DnaJ"/>
    <property type="match status" value="1"/>
</dbReference>
<evidence type="ECO:0000313" key="4">
    <source>
        <dbReference type="EMBL" id="CAB4583403.1"/>
    </source>
</evidence>
<evidence type="ECO:0000313" key="7">
    <source>
        <dbReference type="EMBL" id="CAB5075069.1"/>
    </source>
</evidence>
<feature type="domain" description="J" evidence="2">
    <location>
        <begin position="5"/>
        <end position="74"/>
    </location>
</feature>
<dbReference type="CDD" id="cd06257">
    <property type="entry name" value="DnaJ"/>
    <property type="match status" value="1"/>
</dbReference>
<evidence type="ECO:0000313" key="6">
    <source>
        <dbReference type="EMBL" id="CAB4805601.1"/>
    </source>
</evidence>